<proteinExistence type="predicted"/>
<dbReference type="AlphaFoldDB" id="A0A151JKU1"/>
<dbReference type="GO" id="GO:0032259">
    <property type="term" value="P:methylation"/>
    <property type="evidence" value="ECO:0007669"/>
    <property type="project" value="UniProtKB-KW"/>
</dbReference>
<dbReference type="Gene3D" id="3.40.50.150">
    <property type="entry name" value="Vaccinia Virus protein VP39"/>
    <property type="match status" value="1"/>
</dbReference>
<dbReference type="GO" id="GO:0008168">
    <property type="term" value="F:methyltransferase activity"/>
    <property type="evidence" value="ECO:0007669"/>
    <property type="project" value="UniProtKB-KW"/>
</dbReference>
<dbReference type="CDD" id="cd02440">
    <property type="entry name" value="AdoMet_MTases"/>
    <property type="match status" value="1"/>
</dbReference>
<reference evidence="5" key="1">
    <citation type="submission" date="2015-12" db="EMBL/GenBank/DDBJ databases">
        <authorList>
            <person name="Tarr C.L."/>
            <person name="Gladney L.M."/>
        </authorList>
    </citation>
    <scope>NUCLEOTIDE SEQUENCE [LARGE SCALE GENOMIC DNA]</scope>
    <source>
        <strain evidence="5">2756-81</strain>
    </source>
</reference>
<organism evidence="4 5">
    <name type="scientific">Vibrio cidicii</name>
    <dbReference type="NCBI Taxonomy" id="1763883"/>
    <lineage>
        <taxon>Bacteria</taxon>
        <taxon>Pseudomonadati</taxon>
        <taxon>Pseudomonadota</taxon>
        <taxon>Gammaproteobacteria</taxon>
        <taxon>Vibrionales</taxon>
        <taxon>Vibrionaceae</taxon>
        <taxon>Vibrio</taxon>
    </lineage>
</organism>
<dbReference type="PANTHER" id="PTHR43861:SF1">
    <property type="entry name" value="TRANS-ACONITATE 2-METHYLTRANSFERASE"/>
    <property type="match status" value="1"/>
</dbReference>
<dbReference type="EMBL" id="LOMK01000001">
    <property type="protein sequence ID" value="KYN26286.1"/>
    <property type="molecule type" value="Genomic_DNA"/>
</dbReference>
<evidence type="ECO:0000313" key="5">
    <source>
        <dbReference type="Proteomes" id="UP000075349"/>
    </source>
</evidence>
<protein>
    <submittedName>
        <fullName evidence="4">SAM-dependent methyltransferase</fullName>
    </submittedName>
</protein>
<comment type="caution">
    <text evidence="4">The sequence shown here is derived from an EMBL/GenBank/DDBJ whole genome shotgun (WGS) entry which is preliminary data.</text>
</comment>
<evidence type="ECO:0000259" key="3">
    <source>
        <dbReference type="Pfam" id="PF13649"/>
    </source>
</evidence>
<dbReference type="Proteomes" id="UP000075349">
    <property type="component" value="Unassembled WGS sequence"/>
</dbReference>
<name>A0A151JKU1_9VIBR</name>
<sequence length="195" mass="22065">MNITDQYYTENAQSFFESTVSVDVEKLYDQFLPHLNPNGAILDAGCGSGRDAKHFKALGFKVTAFDANQALVELASRHLEQQVIHAKFDTFRAEPNSFDGIWACASLLHLPDEELAATFFTLSQLLKPQGLFYCSFKYGQAAQVRNGRFFTDMDEHKLHATLTTSPLTIKQTWVTSDVRPGRESEQWLNAILIRR</sequence>
<dbReference type="PANTHER" id="PTHR43861">
    <property type="entry name" value="TRANS-ACONITATE 2-METHYLTRANSFERASE-RELATED"/>
    <property type="match status" value="1"/>
</dbReference>
<evidence type="ECO:0000256" key="2">
    <source>
        <dbReference type="ARBA" id="ARBA00022679"/>
    </source>
</evidence>
<dbReference type="InterPro" id="IPR041698">
    <property type="entry name" value="Methyltransf_25"/>
</dbReference>
<dbReference type="InterPro" id="IPR029063">
    <property type="entry name" value="SAM-dependent_MTases_sf"/>
</dbReference>
<dbReference type="SUPFAM" id="SSF53335">
    <property type="entry name" value="S-adenosyl-L-methionine-dependent methyltransferases"/>
    <property type="match status" value="1"/>
</dbReference>
<evidence type="ECO:0000313" key="4">
    <source>
        <dbReference type="EMBL" id="KYN26286.1"/>
    </source>
</evidence>
<keyword evidence="2 4" id="KW-0808">Transferase</keyword>
<dbReference type="Pfam" id="PF13649">
    <property type="entry name" value="Methyltransf_25"/>
    <property type="match status" value="1"/>
</dbReference>
<keyword evidence="1 4" id="KW-0489">Methyltransferase</keyword>
<evidence type="ECO:0000256" key="1">
    <source>
        <dbReference type="ARBA" id="ARBA00022603"/>
    </source>
</evidence>
<feature type="domain" description="Methyltransferase" evidence="3">
    <location>
        <begin position="41"/>
        <end position="130"/>
    </location>
</feature>
<accession>A0A151JKU1</accession>
<gene>
    <name evidence="4" type="ORF">AUQ44_14455</name>
</gene>